<reference evidence="7 8" key="1">
    <citation type="submission" date="2019-07" db="EMBL/GenBank/DDBJ databases">
        <title>Genome assembly of two rare yeast pathogens: Diutina rugosa and Trichomonascus ciferrii.</title>
        <authorList>
            <person name="Mixao V."/>
            <person name="Saus E."/>
            <person name="Hansen A."/>
            <person name="Lass-Flor C."/>
            <person name="Gabaldon T."/>
        </authorList>
    </citation>
    <scope>NUCLEOTIDE SEQUENCE [LARGE SCALE GENOMIC DNA]</scope>
    <source>
        <strain evidence="7 8">CBS 613</strain>
    </source>
</reference>
<dbReference type="RefSeq" id="XP_034012333.1">
    <property type="nucleotide sequence ID" value="XM_034155494.1"/>
</dbReference>
<evidence type="ECO:0000313" key="7">
    <source>
        <dbReference type="EMBL" id="KAA8902348.1"/>
    </source>
</evidence>
<dbReference type="OMA" id="PYDLPFR"/>
<evidence type="ECO:0008006" key="9">
    <source>
        <dbReference type="Google" id="ProtNLM"/>
    </source>
</evidence>
<dbReference type="PANTHER" id="PTHR10707">
    <property type="entry name" value="CYTOCHROME C OXIDASE SUBUNIT IV"/>
    <property type="match status" value="1"/>
</dbReference>
<evidence type="ECO:0000256" key="4">
    <source>
        <dbReference type="ARBA" id="ARBA00022792"/>
    </source>
</evidence>
<dbReference type="OrthoDB" id="186013at2759"/>
<protein>
    <recommendedName>
        <fullName evidence="9">Genetic interactor of prohibitin 7, mitochondrial</fullName>
    </recommendedName>
</protein>
<keyword evidence="4" id="KW-0999">Mitochondrion inner membrane</keyword>
<evidence type="ECO:0000313" key="8">
    <source>
        <dbReference type="Proteomes" id="UP000449547"/>
    </source>
</evidence>
<evidence type="ECO:0000256" key="3">
    <source>
        <dbReference type="ARBA" id="ARBA00008135"/>
    </source>
</evidence>
<accession>A0A642UQA2</accession>
<dbReference type="GO" id="GO:0005743">
    <property type="term" value="C:mitochondrial inner membrane"/>
    <property type="evidence" value="ECO:0007669"/>
    <property type="project" value="UniProtKB-SubCell"/>
</dbReference>
<keyword evidence="4" id="KW-0496">Mitochondrion</keyword>
<evidence type="ECO:0000256" key="5">
    <source>
        <dbReference type="ARBA" id="ARBA00023136"/>
    </source>
</evidence>
<comment type="caution">
    <text evidence="7">The sequence shown here is derived from an EMBL/GenBank/DDBJ whole genome shotgun (WGS) entry which is preliminary data.</text>
</comment>
<dbReference type="InterPro" id="IPR004203">
    <property type="entry name" value="Cyt_c_oxidase_su4_fam"/>
</dbReference>
<evidence type="ECO:0000256" key="6">
    <source>
        <dbReference type="SAM" id="Coils"/>
    </source>
</evidence>
<proteinExistence type="inferred from homology"/>
<gene>
    <name evidence="7" type="ORF">DIURU_002802</name>
</gene>
<feature type="coiled-coil region" evidence="6">
    <location>
        <begin position="231"/>
        <end position="258"/>
    </location>
</feature>
<organism evidence="7 8">
    <name type="scientific">Diutina rugosa</name>
    <name type="common">Yeast</name>
    <name type="synonym">Candida rugosa</name>
    <dbReference type="NCBI Taxonomy" id="5481"/>
    <lineage>
        <taxon>Eukaryota</taxon>
        <taxon>Fungi</taxon>
        <taxon>Dikarya</taxon>
        <taxon>Ascomycota</taxon>
        <taxon>Saccharomycotina</taxon>
        <taxon>Pichiomycetes</taxon>
        <taxon>Debaryomycetaceae</taxon>
        <taxon>Diutina</taxon>
    </lineage>
</organism>
<keyword evidence="6" id="KW-0175">Coiled coil</keyword>
<dbReference type="VEuPathDB" id="FungiDB:DIURU_002802"/>
<comment type="pathway">
    <text evidence="2">Energy metabolism; oxidative phosphorylation.</text>
</comment>
<dbReference type="AlphaFoldDB" id="A0A642UQA2"/>
<comment type="similarity">
    <text evidence="3">Belongs to the cytochrome c oxidase IV family.</text>
</comment>
<evidence type="ECO:0000256" key="1">
    <source>
        <dbReference type="ARBA" id="ARBA00004434"/>
    </source>
</evidence>
<dbReference type="Proteomes" id="UP000449547">
    <property type="component" value="Unassembled WGS sequence"/>
</dbReference>
<keyword evidence="8" id="KW-1185">Reference proteome</keyword>
<dbReference type="EMBL" id="SWFT01000090">
    <property type="protein sequence ID" value="KAA8902348.1"/>
    <property type="molecule type" value="Genomic_DNA"/>
</dbReference>
<dbReference type="PANTHER" id="PTHR10707:SF10">
    <property type="entry name" value="CYTOCHROME C OXIDASE SUBUNIT 4"/>
    <property type="match status" value="1"/>
</dbReference>
<dbReference type="GeneID" id="54781453"/>
<comment type="subcellular location">
    <subcellularLocation>
        <location evidence="1">Mitochondrion inner membrane</location>
        <topology evidence="1">Single-pass membrane protein</topology>
    </subcellularLocation>
</comment>
<keyword evidence="5" id="KW-0472">Membrane</keyword>
<dbReference type="GO" id="GO:0006123">
    <property type="term" value="P:mitochondrial electron transport, cytochrome c to oxygen"/>
    <property type="evidence" value="ECO:0007669"/>
    <property type="project" value="InterPro"/>
</dbReference>
<name>A0A642UQA2_DIURU</name>
<evidence type="ECO:0000256" key="2">
    <source>
        <dbReference type="ARBA" id="ARBA00004673"/>
    </source>
</evidence>
<sequence length="267" mass="30986">MSSSVKFSHPLRSWFDSMLRSIHLTRQVVRCQSSANKLSPEESKKQAAQLAIQSIKDMGSIFGSGSDEATQPIDTTPIWNNPAEFASLSLLHQGQVLKELQDKYDKSWCKLTLADKRLGYYIAYGNWGVRDKFDNWSTTTAPYDLPFTVPSKVKDSNPTATTVIKKLPPVVLAETEVRKPQFDFKRMDPVTKVFLYLTLFITVAALIRDKKVGEDGMPREIVIEDPYEIERNRRNQEEEELKQRLMQKMKEEQEKKNQKKWYFLWLK</sequence>